<dbReference type="EMBL" id="CAXKWB010001252">
    <property type="protein sequence ID" value="CAL4063763.1"/>
    <property type="molecule type" value="Genomic_DNA"/>
</dbReference>
<gene>
    <name evidence="11" type="ORF">MNOR_LOCUS3618</name>
</gene>
<dbReference type="InterPro" id="IPR031334">
    <property type="entry name" value="Piezo_cap_dom"/>
</dbReference>
<dbReference type="Pfam" id="PF12166">
    <property type="entry name" value="Piezo_cap"/>
    <property type="match status" value="1"/>
</dbReference>
<dbReference type="InterPro" id="IPR056768">
    <property type="entry name" value="THU_Piezo"/>
</dbReference>
<comment type="subcellular location">
    <subcellularLocation>
        <location evidence="1">Membrane</location>
        <topology evidence="1">Multi-pass membrane protein</topology>
    </subcellularLocation>
</comment>
<feature type="transmembrane region" description="Helical" evidence="7">
    <location>
        <begin position="593"/>
        <end position="615"/>
    </location>
</feature>
<keyword evidence="3 7" id="KW-0812">Transmembrane</keyword>
<evidence type="ECO:0000259" key="10">
    <source>
        <dbReference type="Pfam" id="PF24874"/>
    </source>
</evidence>
<evidence type="ECO:0000313" key="12">
    <source>
        <dbReference type="Proteomes" id="UP001497623"/>
    </source>
</evidence>
<feature type="compositionally biased region" description="Polar residues" evidence="6">
    <location>
        <begin position="457"/>
        <end position="466"/>
    </location>
</feature>
<dbReference type="AlphaFoldDB" id="A0AAV2PTF5"/>
<feature type="transmembrane region" description="Helical" evidence="7">
    <location>
        <begin position="664"/>
        <end position="685"/>
    </location>
</feature>
<dbReference type="GO" id="GO:0016020">
    <property type="term" value="C:membrane"/>
    <property type="evidence" value="ECO:0007669"/>
    <property type="project" value="UniProtKB-SubCell"/>
</dbReference>
<dbReference type="PANTHER" id="PTHR47049">
    <property type="entry name" value="PIEZO-TYPE MECHANOSENSITIVE ION CHANNEL HOMOLOG"/>
    <property type="match status" value="1"/>
</dbReference>
<reference evidence="11 12" key="1">
    <citation type="submission" date="2024-05" db="EMBL/GenBank/DDBJ databases">
        <authorList>
            <person name="Wallberg A."/>
        </authorList>
    </citation>
    <scope>NUCLEOTIDE SEQUENCE [LARGE SCALE GENOMIC DNA]</scope>
</reference>
<feature type="compositionally biased region" description="Basic residues" evidence="6">
    <location>
        <begin position="442"/>
        <end position="455"/>
    </location>
</feature>
<feature type="non-terminal residue" evidence="11">
    <location>
        <position position="1"/>
    </location>
</feature>
<dbReference type="InterPro" id="IPR056770">
    <property type="entry name" value="Piezo_THU9_anchor"/>
</dbReference>
<evidence type="ECO:0000256" key="4">
    <source>
        <dbReference type="ARBA" id="ARBA00022989"/>
    </source>
</evidence>
<comment type="caution">
    <text evidence="11">The sequence shown here is derived from an EMBL/GenBank/DDBJ whole genome shotgun (WGS) entry which is preliminary data.</text>
</comment>
<feature type="region of interest" description="Disordered" evidence="6">
    <location>
        <begin position="1"/>
        <end position="27"/>
    </location>
</feature>
<evidence type="ECO:0000256" key="3">
    <source>
        <dbReference type="ARBA" id="ARBA00022692"/>
    </source>
</evidence>
<dbReference type="Pfam" id="PF23188">
    <property type="entry name" value="THU_Piezo1"/>
    <property type="match status" value="1"/>
</dbReference>
<feature type="transmembrane region" description="Helical" evidence="7">
    <location>
        <begin position="806"/>
        <end position="829"/>
    </location>
</feature>
<feature type="domain" description="Piezo transmembrane helical unit" evidence="9">
    <location>
        <begin position="79"/>
        <end position="197"/>
    </location>
</feature>
<evidence type="ECO:0008006" key="13">
    <source>
        <dbReference type="Google" id="ProtNLM"/>
    </source>
</evidence>
<comment type="similarity">
    <text evidence="2">Belongs to the PIEZO (TC 1.A.75) family.</text>
</comment>
<feature type="domain" description="Piezo non-specific cation channel cap" evidence="8">
    <location>
        <begin position="867"/>
        <end position="1182"/>
    </location>
</feature>
<feature type="region of interest" description="Disordered" evidence="6">
    <location>
        <begin position="244"/>
        <end position="285"/>
    </location>
</feature>
<dbReference type="Proteomes" id="UP001497623">
    <property type="component" value="Unassembled WGS sequence"/>
</dbReference>
<keyword evidence="12" id="KW-1185">Reference proteome</keyword>
<evidence type="ECO:0000256" key="6">
    <source>
        <dbReference type="SAM" id="MobiDB-lite"/>
    </source>
</evidence>
<feature type="domain" description="Piezo THU9 and anchor" evidence="10">
    <location>
        <begin position="591"/>
        <end position="828"/>
    </location>
</feature>
<feature type="transmembrane region" description="Helical" evidence="7">
    <location>
        <begin position="635"/>
        <end position="655"/>
    </location>
</feature>
<keyword evidence="4 7" id="KW-1133">Transmembrane helix</keyword>
<evidence type="ECO:0000256" key="5">
    <source>
        <dbReference type="ARBA" id="ARBA00023136"/>
    </source>
</evidence>
<proteinExistence type="inferred from homology"/>
<evidence type="ECO:0000256" key="1">
    <source>
        <dbReference type="ARBA" id="ARBA00004141"/>
    </source>
</evidence>
<dbReference type="PANTHER" id="PTHR47049:SF2">
    <property type="entry name" value="PIEZO-TYPE MECHANOSENSITIVE ION CHANNEL HOMOLOG"/>
    <property type="match status" value="1"/>
</dbReference>
<dbReference type="GO" id="GO:0008381">
    <property type="term" value="F:mechanosensitive monoatomic ion channel activity"/>
    <property type="evidence" value="ECO:0007669"/>
    <property type="project" value="InterPro"/>
</dbReference>
<evidence type="ECO:0000313" key="11">
    <source>
        <dbReference type="EMBL" id="CAL4063763.1"/>
    </source>
</evidence>
<evidence type="ECO:0000259" key="8">
    <source>
        <dbReference type="Pfam" id="PF12166"/>
    </source>
</evidence>
<feature type="region of interest" description="Disordered" evidence="6">
    <location>
        <begin position="409"/>
        <end position="485"/>
    </location>
</feature>
<sequence length="1198" mass="136693">FSAIPLGRPQTPQPNNEWGHLHGFGGPEPLEIRVEKASEDKTDDSVDFIDPPESAEKEFQREQPPFVKLLVAIWYAILSRSELVSYIMIFVNQMKTASVLSLPLPFMVFLWGSLSVPRPSKTFWISVIAYTEVQVLVKYLFQFDFFPWNQSVILSRPFWPPRILGIEKKNRYAVYDLALLLVIFFHRFMLKSLGLWKESSESPTVSTSSSPYHSSSPSSFSHTHSSSSPHQIITGAYKKEEESLISNQSSKIEEESLISSSSSKRDEESLISNPSSKDTSHFSHSGDASILSYTKDTSLISDTPVGSLDSTPKDISLISNTKDSSTLSNMKEHTYVSIPKESSLISNTIDSSTMSYGKDDRSSLMSKTLESSLPTTTSKGGQMDTSFLSHPHQDISQVTQKCTDQTTISTTSQYQPLSEVPRLRSQSDMPSHRRTGSEIVMHRRTWSPQRKHIRHSSLASHVSENSKSPDNETDHLQVPGGVRHSSLIMKPTHRRHLSEGSRVSFNDQPMSEVTHISHHTHPESMISESVHYGCANINIQMLRDFQKPDMEEMKENFQQLPGIAMNGAEKFVFRVKKFLNALLHPEYQVSVDVYAYMFFCDFFNFFVLIFGFSAFGTSQGDGGVSAYLEENRVPIPFLVMLILQFALIITDRALFLRKYILGKLIFQVVLTFGIHIWMFFILPAVTEREFNAKRPPQIFYMVKCLNLLLSAYQIRCGYPTRILGNFLCKAYNFVNLYSFRMFMNVPFLFELRTLMDWIWTDTSMNLSDWIKMEDVFSHLYQLKCERRAENEYPQNRGENKRKLSKYGMGGCALFGVISLIWFPLVLFALSNTVGKPNPPYEVNLEITVGAYQPIFKMKAQQSSIRILNEREWERLNNRFLTDRLAQTFLGNYDAPDVVVATLSGNSSAIWGISPPAQKRLIADLQGNETIKVMIEWGIKRPSNTPDVVPECKQEKEIDLKAYEGNIRNPVRQNLTQILNGDLSMSVIINDLFPKFVKVTNKGQATFVTQLGDEKKGFIDLQFSLEADGLSVSKKGNRKSVTELMSTQEWWEPHDVGRFTGVHEWELTHIAMPTSAFCKYLSLHVMTFHKKAFHNTSRLFHGRIVGMYTTIVLLASKMLRGYFAGVALKIMFDDMPNVDRILQLCLDIYLVRESKELELEEDLFAKLVFLFRSPETLIKWTRPPEEIDDDEEDADGQLE</sequence>
<accession>A0AAV2PTF5</accession>
<feature type="non-terminal residue" evidence="11">
    <location>
        <position position="1198"/>
    </location>
</feature>
<protein>
    <recommendedName>
        <fullName evidence="13">Piezo non-specific cation channel R-Ras-binding domain-containing protein</fullName>
    </recommendedName>
</protein>
<organism evidence="11 12">
    <name type="scientific">Meganyctiphanes norvegica</name>
    <name type="common">Northern krill</name>
    <name type="synonym">Thysanopoda norvegica</name>
    <dbReference type="NCBI Taxonomy" id="48144"/>
    <lineage>
        <taxon>Eukaryota</taxon>
        <taxon>Metazoa</taxon>
        <taxon>Ecdysozoa</taxon>
        <taxon>Arthropoda</taxon>
        <taxon>Crustacea</taxon>
        <taxon>Multicrustacea</taxon>
        <taxon>Malacostraca</taxon>
        <taxon>Eumalacostraca</taxon>
        <taxon>Eucarida</taxon>
        <taxon>Euphausiacea</taxon>
        <taxon>Euphausiidae</taxon>
        <taxon>Meganyctiphanes</taxon>
    </lineage>
</organism>
<dbReference type="Pfam" id="PF24874">
    <property type="entry name" value="Piezo_THU9_anchor"/>
    <property type="match status" value="1"/>
</dbReference>
<evidence type="ECO:0000256" key="7">
    <source>
        <dbReference type="SAM" id="Phobius"/>
    </source>
</evidence>
<dbReference type="InterPro" id="IPR027272">
    <property type="entry name" value="Piezo"/>
</dbReference>
<keyword evidence="5 7" id="KW-0472">Membrane</keyword>
<evidence type="ECO:0000259" key="9">
    <source>
        <dbReference type="Pfam" id="PF23188"/>
    </source>
</evidence>
<name>A0AAV2PTF5_MEGNR</name>
<evidence type="ECO:0000256" key="2">
    <source>
        <dbReference type="ARBA" id="ARBA00007821"/>
    </source>
</evidence>